<proteinExistence type="predicted"/>
<dbReference type="Proteomes" id="UP001162087">
    <property type="component" value="Chromosome 14"/>
</dbReference>
<protein>
    <submittedName>
        <fullName evidence="1">Uncharacterized protein</fullName>
    </submittedName>
</protein>
<dbReference type="PANTHER" id="PTHR28259:SF1">
    <property type="entry name" value="FLUORIDE EXPORT PROTEIN 1-RELATED"/>
    <property type="match status" value="1"/>
</dbReference>
<dbReference type="OrthoDB" id="409792at2759"/>
<dbReference type="Pfam" id="PF02537">
    <property type="entry name" value="CRCB"/>
    <property type="match status" value="2"/>
</dbReference>
<accession>A0AA35J560</accession>
<evidence type="ECO:0000313" key="2">
    <source>
        <dbReference type="Proteomes" id="UP001162087"/>
    </source>
</evidence>
<name>A0AA35J560_SACK1</name>
<dbReference type="InterPro" id="IPR003691">
    <property type="entry name" value="FluC"/>
</dbReference>
<evidence type="ECO:0000313" key="1">
    <source>
        <dbReference type="EMBL" id="CAI4049182.1"/>
    </source>
</evidence>
<dbReference type="PANTHER" id="PTHR28259">
    <property type="entry name" value="FLUORIDE EXPORT PROTEIN 1-RELATED"/>
    <property type="match status" value="1"/>
</dbReference>
<organism evidence="1 2">
    <name type="scientific">Saccharomyces kudriavzevii (strain ATCC MYA-4449 / AS 2.2408 / CBS 8840 / NBRC 1802 / NCYC 2889)</name>
    <name type="common">Yeast</name>
    <dbReference type="NCBI Taxonomy" id="226230"/>
    <lineage>
        <taxon>Eukaryota</taxon>
        <taxon>Fungi</taxon>
        <taxon>Dikarya</taxon>
        <taxon>Ascomycota</taxon>
        <taxon>Saccharomycotina</taxon>
        <taxon>Saccharomycetes</taxon>
        <taxon>Saccharomycetales</taxon>
        <taxon>Saccharomycetaceae</taxon>
        <taxon>Saccharomyces</taxon>
    </lineage>
</organism>
<dbReference type="EMBL" id="OX365909">
    <property type="protein sequence ID" value="CAI4049182.1"/>
    <property type="molecule type" value="Genomic_DNA"/>
</dbReference>
<dbReference type="GO" id="GO:1903425">
    <property type="term" value="F:fluoride transmembrane transporter activity"/>
    <property type="evidence" value="ECO:0007669"/>
    <property type="project" value="TreeGrafter"/>
</dbReference>
<gene>
    <name evidence="1" type="primary">SKDI14G0030</name>
    <name evidence="1" type="ORF">SKDI_14G0030</name>
</gene>
<reference evidence="1" key="1">
    <citation type="submission" date="2022-10" db="EMBL/GenBank/DDBJ databases">
        <authorList>
            <person name="Byrne P K."/>
        </authorList>
    </citation>
    <scope>NUCLEOTIDE SEQUENCE</scope>
    <source>
        <strain evidence="1">IFO1802</strain>
    </source>
</reference>
<dbReference type="GO" id="GO:0005886">
    <property type="term" value="C:plasma membrane"/>
    <property type="evidence" value="ECO:0007669"/>
    <property type="project" value="UniProtKB-SubCell"/>
</dbReference>
<keyword evidence="2" id="KW-1185">Reference proteome</keyword>
<sequence>MIRPSGRKKVFLDEVILHLSFISHSILGNYCRLGLIALSNYPNAYIRPTTALWANVVACIIMGIVSGLNIVGWFENHAHFYACLTVGLAGSTSSFSTMMIEVFDHSMQLTPNTAGKFPNKAYGIMEFLSVLLTHLLMSMSALIFGRKIAQDLLAKYFQKPLKTENEEISSLEFKREVVVDKIFKIDIYATALLCIPILATLITLACVYSNYSRGDWTLPALFGIFGSYLRWILSKKFNPRIKYFPLGTFIANIFATLVLAILNIVQRGNSGSHNHHPIIGSYNTCLVISALGSGFCGGLSTTSTFINEAYSMPFLCTMFYYITSVALSYSLIVITLGSYAWTKGLTAGVC</sequence>